<protein>
    <submittedName>
        <fullName evidence="5">Uncharacterized protein TCIL3000_8_8320</fullName>
    </submittedName>
</protein>
<name>G0UT89_TRYCI</name>
<evidence type="ECO:0000256" key="2">
    <source>
        <dbReference type="ARBA" id="ARBA00022679"/>
    </source>
</evidence>
<dbReference type="Pfam" id="PF01728">
    <property type="entry name" value="FtsJ"/>
    <property type="match status" value="1"/>
</dbReference>
<dbReference type="GO" id="GO:0030687">
    <property type="term" value="C:preribosome, large subunit precursor"/>
    <property type="evidence" value="ECO:0007669"/>
    <property type="project" value="TreeGrafter"/>
</dbReference>
<evidence type="ECO:0000259" key="4">
    <source>
        <dbReference type="Pfam" id="PF01728"/>
    </source>
</evidence>
<dbReference type="InterPro" id="IPR029063">
    <property type="entry name" value="SAM-dependent_MTases_sf"/>
</dbReference>
<proteinExistence type="predicted"/>
<gene>
    <name evidence="5" type="ORF">TCIL3000_8_8320</name>
</gene>
<dbReference type="GO" id="GO:0016435">
    <property type="term" value="F:rRNA (guanine) methyltransferase activity"/>
    <property type="evidence" value="ECO:0007669"/>
    <property type="project" value="TreeGrafter"/>
</dbReference>
<dbReference type="GO" id="GO:0000466">
    <property type="term" value="P:maturation of 5.8S rRNA from tricistronic rRNA transcript (SSU-rRNA, 5.8S rRNA, LSU-rRNA)"/>
    <property type="evidence" value="ECO:0007669"/>
    <property type="project" value="TreeGrafter"/>
</dbReference>
<keyword evidence="2" id="KW-0808">Transferase</keyword>
<keyword evidence="1" id="KW-0489">Methyltransferase</keyword>
<evidence type="ECO:0000256" key="3">
    <source>
        <dbReference type="ARBA" id="ARBA00022691"/>
    </source>
</evidence>
<keyword evidence="3" id="KW-0949">S-adenosyl-L-methionine</keyword>
<dbReference type="Gene3D" id="3.40.50.150">
    <property type="entry name" value="Vaccinia Virus protein VP39"/>
    <property type="match status" value="1"/>
</dbReference>
<sequence>MSYRCRSAYKLLELDDKFMVFGKNSRTVVDLAAAPGGFSQVALERMHSSHKTSVGHFSAPVVLAFDTRPLEPLQGLHAVLCDINDHKRIVGHVKEFLSDKKHFAGYGDYRHVDVVLHDGVSVGKSQSAYSVTYAQNQMALGALRLASELFSLTPQRLGIQRPPRAVAGEAMLSKSANTQHGVFVTKLMHSSHFNTVLSAVKAHFRFVAVHKPAECAAGSNETYVVARGPSPRGKRWRNSLAADKHFSLLSLPPCIDDVLPGRQIVWRCWGCLSYCMGTSPCANCSHGR</sequence>
<dbReference type="PANTHER" id="PTHR10920:SF19">
    <property type="entry name" value="METHYLTRANSFERASE, PUTATIVE-RELATED"/>
    <property type="match status" value="1"/>
</dbReference>
<dbReference type="VEuPathDB" id="TriTrypDB:TcIL3000_8_8320"/>
<dbReference type="AlphaFoldDB" id="G0UT89"/>
<dbReference type="GO" id="GO:0008650">
    <property type="term" value="F:rRNA (uridine-2'-O-)-methyltransferase activity"/>
    <property type="evidence" value="ECO:0007669"/>
    <property type="project" value="TreeGrafter"/>
</dbReference>
<dbReference type="InterPro" id="IPR002877">
    <property type="entry name" value="RNA_MeTrfase_FtsJ_dom"/>
</dbReference>
<dbReference type="SUPFAM" id="SSF53335">
    <property type="entry name" value="S-adenosyl-L-methionine-dependent methyltransferases"/>
    <property type="match status" value="1"/>
</dbReference>
<evidence type="ECO:0000313" key="5">
    <source>
        <dbReference type="EMBL" id="CCC92602.1"/>
    </source>
</evidence>
<dbReference type="EMBL" id="HE575321">
    <property type="protein sequence ID" value="CCC92602.1"/>
    <property type="molecule type" value="Genomic_DNA"/>
</dbReference>
<dbReference type="InterPro" id="IPR050082">
    <property type="entry name" value="RNA_methyltr_RlmE"/>
</dbReference>
<evidence type="ECO:0000256" key="1">
    <source>
        <dbReference type="ARBA" id="ARBA00022603"/>
    </source>
</evidence>
<reference evidence="5" key="1">
    <citation type="journal article" date="2012" name="Proc. Natl. Acad. Sci. U.S.A.">
        <title>Antigenic diversity is generated by distinct evolutionary mechanisms in African trypanosome species.</title>
        <authorList>
            <person name="Jackson A.P."/>
            <person name="Berry A."/>
            <person name="Aslett M."/>
            <person name="Allison H.C."/>
            <person name="Burton P."/>
            <person name="Vavrova-Anderson J."/>
            <person name="Brown R."/>
            <person name="Browne H."/>
            <person name="Corton N."/>
            <person name="Hauser H."/>
            <person name="Gamble J."/>
            <person name="Gilderthorp R."/>
            <person name="Marcello L."/>
            <person name="McQuillan J."/>
            <person name="Otto T.D."/>
            <person name="Quail M.A."/>
            <person name="Sanders M.J."/>
            <person name="van Tonder A."/>
            <person name="Ginger M.L."/>
            <person name="Field M.C."/>
            <person name="Barry J.D."/>
            <person name="Hertz-Fowler C."/>
            <person name="Berriman M."/>
        </authorList>
    </citation>
    <scope>NUCLEOTIDE SEQUENCE</scope>
    <source>
        <strain evidence="5">IL3000</strain>
    </source>
</reference>
<feature type="domain" description="Ribosomal RNA methyltransferase FtsJ" evidence="4">
    <location>
        <begin position="3"/>
        <end position="228"/>
    </location>
</feature>
<accession>G0UT89</accession>
<organism evidence="5">
    <name type="scientific">Trypanosoma congolense (strain IL3000)</name>
    <dbReference type="NCBI Taxonomy" id="1068625"/>
    <lineage>
        <taxon>Eukaryota</taxon>
        <taxon>Discoba</taxon>
        <taxon>Euglenozoa</taxon>
        <taxon>Kinetoplastea</taxon>
        <taxon>Metakinetoplastina</taxon>
        <taxon>Trypanosomatida</taxon>
        <taxon>Trypanosomatidae</taxon>
        <taxon>Trypanosoma</taxon>
        <taxon>Nannomonas</taxon>
    </lineage>
</organism>
<dbReference type="PANTHER" id="PTHR10920">
    <property type="entry name" value="RIBOSOMAL RNA METHYLTRANSFERASE"/>
    <property type="match status" value="1"/>
</dbReference>
<dbReference type="GO" id="GO:0000463">
    <property type="term" value="P:maturation of LSU-rRNA from tricistronic rRNA transcript (SSU-rRNA, 5.8S rRNA, LSU-rRNA)"/>
    <property type="evidence" value="ECO:0007669"/>
    <property type="project" value="TreeGrafter"/>
</dbReference>
<dbReference type="GO" id="GO:0005730">
    <property type="term" value="C:nucleolus"/>
    <property type="evidence" value="ECO:0007669"/>
    <property type="project" value="TreeGrafter"/>
</dbReference>